<feature type="transmembrane region" description="Helical" evidence="1">
    <location>
        <begin position="6"/>
        <end position="26"/>
    </location>
</feature>
<keyword evidence="1" id="KW-1133">Transmembrane helix</keyword>
<organism evidence="2 3">
    <name type="scientific">Pelagibacterium flavum</name>
    <dbReference type="NCBI Taxonomy" id="2984530"/>
    <lineage>
        <taxon>Bacteria</taxon>
        <taxon>Pseudomonadati</taxon>
        <taxon>Pseudomonadota</taxon>
        <taxon>Alphaproteobacteria</taxon>
        <taxon>Hyphomicrobiales</taxon>
        <taxon>Devosiaceae</taxon>
        <taxon>Pelagibacterium</taxon>
    </lineage>
</organism>
<dbReference type="Proteomes" id="UP001163882">
    <property type="component" value="Chromosome"/>
</dbReference>
<evidence type="ECO:0000313" key="3">
    <source>
        <dbReference type="Proteomes" id="UP001163882"/>
    </source>
</evidence>
<dbReference type="RefSeq" id="WP_264224315.1">
    <property type="nucleotide sequence ID" value="NZ_CP107716.1"/>
</dbReference>
<gene>
    <name evidence="2" type="ORF">OF122_11095</name>
</gene>
<evidence type="ECO:0000256" key="1">
    <source>
        <dbReference type="SAM" id="Phobius"/>
    </source>
</evidence>
<dbReference type="InterPro" id="IPR009935">
    <property type="entry name" value="DUF1467"/>
</dbReference>
<dbReference type="EMBL" id="CP107716">
    <property type="protein sequence ID" value="UYQ70625.1"/>
    <property type="molecule type" value="Genomic_DNA"/>
</dbReference>
<dbReference type="Pfam" id="PF07330">
    <property type="entry name" value="DUF1467"/>
    <property type="match status" value="1"/>
</dbReference>
<evidence type="ECO:0000313" key="2">
    <source>
        <dbReference type="EMBL" id="UYQ70625.1"/>
    </source>
</evidence>
<name>A0ABY6ILK5_9HYPH</name>
<sequence length="81" mass="9226">MQPFTYVAIYFVVWWIVLFAVLPFGVRGQHEDGEVTDGTDPGAPIKAHLWQKALATTLISAVLTVLIFWGMSNPWLQEYWS</sequence>
<keyword evidence="3" id="KW-1185">Reference proteome</keyword>
<accession>A0ABY6ILK5</accession>
<keyword evidence="1" id="KW-0812">Transmembrane</keyword>
<proteinExistence type="predicted"/>
<reference evidence="2" key="1">
    <citation type="submission" date="2022-10" db="EMBL/GenBank/DDBJ databases">
        <title>YIM 151497 complete genome.</title>
        <authorList>
            <person name="Chen X."/>
        </authorList>
    </citation>
    <scope>NUCLEOTIDE SEQUENCE</scope>
    <source>
        <strain evidence="2">YIM 151497</strain>
    </source>
</reference>
<keyword evidence="1" id="KW-0472">Membrane</keyword>
<protein>
    <submittedName>
        <fullName evidence="2">DUF1467 family protein</fullName>
    </submittedName>
</protein>
<feature type="transmembrane region" description="Helical" evidence="1">
    <location>
        <begin position="53"/>
        <end position="71"/>
    </location>
</feature>